<dbReference type="Proteomes" id="UP000013941">
    <property type="component" value="Chromosome"/>
</dbReference>
<dbReference type="SUPFAM" id="SSF53335">
    <property type="entry name" value="S-adenosyl-L-methionine-dependent methyltransferases"/>
    <property type="match status" value="1"/>
</dbReference>
<sequence length="70" mass="8148">MKIPWIGSKKKMLPKLLKYIPTNYNNYYEPFLGSGALFQSLAPSIVTLNDNDYQFNTTLERYVSKTRIVL</sequence>
<keyword evidence="1" id="KW-0489">Methyltransferase</keyword>
<dbReference type="Pfam" id="PF02086">
    <property type="entry name" value="MethyltransfD12"/>
    <property type="match status" value="1"/>
</dbReference>
<dbReference type="PATRIC" id="fig|980422.3.peg.764"/>
<evidence type="ECO:0000313" key="4">
    <source>
        <dbReference type="EMBL" id="AGL90745.1"/>
    </source>
</evidence>
<dbReference type="InterPro" id="IPR012327">
    <property type="entry name" value="MeTrfase_D12"/>
</dbReference>
<dbReference type="GO" id="GO:0009007">
    <property type="term" value="F:site-specific DNA-methyltransferase (adenine-specific) activity"/>
    <property type="evidence" value="ECO:0007669"/>
    <property type="project" value="UniProtKB-EC"/>
</dbReference>
<dbReference type="PRINTS" id="PR00505">
    <property type="entry name" value="D12N6MTFRASE"/>
</dbReference>
<proteinExistence type="predicted"/>
<evidence type="ECO:0000256" key="3">
    <source>
        <dbReference type="ARBA" id="ARBA00022691"/>
    </source>
</evidence>
<evidence type="ECO:0008006" key="6">
    <source>
        <dbReference type="Google" id="ProtNLM"/>
    </source>
</evidence>
<gene>
    <name evidence="4" type="ORF">SLY_0830</name>
</gene>
<protein>
    <recommendedName>
        <fullName evidence="6">DNA adenine methylase</fullName>
    </recommendedName>
</protein>
<evidence type="ECO:0000256" key="2">
    <source>
        <dbReference type="ARBA" id="ARBA00022679"/>
    </source>
</evidence>
<dbReference type="HOGENOM" id="CLU_2756155_0_0_14"/>
<organism evidence="4 5">
    <name type="scientific">Strawberry lethal yellows phytoplasma (CPA) str. NZSb11</name>
    <dbReference type="NCBI Taxonomy" id="980422"/>
    <lineage>
        <taxon>Bacteria</taxon>
        <taxon>Bacillati</taxon>
        <taxon>Mycoplasmatota</taxon>
        <taxon>Mollicutes</taxon>
        <taxon>Acholeplasmatales</taxon>
        <taxon>Acholeplasmataceae</taxon>
        <taxon>Candidatus Phytoplasma</taxon>
        <taxon>16SrXII (Stolbur group)</taxon>
    </lineage>
</organism>
<keyword evidence="5" id="KW-1185">Reference proteome</keyword>
<dbReference type="GO" id="GO:0009307">
    <property type="term" value="P:DNA restriction-modification system"/>
    <property type="evidence" value="ECO:0007669"/>
    <property type="project" value="InterPro"/>
</dbReference>
<dbReference type="EMBL" id="CP002548">
    <property type="protein sequence ID" value="AGL90745.1"/>
    <property type="molecule type" value="Genomic_DNA"/>
</dbReference>
<name>R4RN15_PHYAS</name>
<evidence type="ECO:0000313" key="5">
    <source>
        <dbReference type="Proteomes" id="UP000013941"/>
    </source>
</evidence>
<dbReference type="RefSeq" id="WP_015638183.1">
    <property type="nucleotide sequence ID" value="NC_021236.1"/>
</dbReference>
<keyword evidence="2" id="KW-0808">Transferase</keyword>
<reference evidence="4 5" key="1">
    <citation type="journal article" date="2013" name="BMC Genomics">
        <title>Comparison of the complete genome sequence of two closely related isolates of 'Candidatus Phytoplasma australiense' reveals genome plasticity.</title>
        <authorList>
            <person name="Andersen M.T."/>
            <person name="Liefting L.W."/>
            <person name="Havukkala I."/>
            <person name="Beever R.E."/>
        </authorList>
    </citation>
    <scope>NUCLEOTIDE SEQUENCE [LARGE SCALE GENOMIC DNA]</scope>
    <source>
        <strain evidence="4 5">NZSb11</strain>
    </source>
</reference>
<accession>R4RN15</accession>
<dbReference type="KEGG" id="nzs:SLY_0830"/>
<keyword evidence="3" id="KW-0949">S-adenosyl-L-methionine</keyword>
<dbReference type="AlphaFoldDB" id="R4RN15"/>
<dbReference type="GO" id="GO:0032259">
    <property type="term" value="P:methylation"/>
    <property type="evidence" value="ECO:0007669"/>
    <property type="project" value="UniProtKB-KW"/>
</dbReference>
<dbReference type="InterPro" id="IPR029063">
    <property type="entry name" value="SAM-dependent_MTases_sf"/>
</dbReference>
<dbReference type="REBASE" id="64894">
    <property type="entry name" value="M.PauSLYORF829P"/>
</dbReference>
<evidence type="ECO:0000256" key="1">
    <source>
        <dbReference type="ARBA" id="ARBA00022603"/>
    </source>
</evidence>
<dbReference type="Gene3D" id="3.40.50.150">
    <property type="entry name" value="Vaccinia Virus protein VP39"/>
    <property type="match status" value="1"/>
</dbReference>